<dbReference type="GeneID" id="115884148"/>
<dbReference type="PANTHER" id="PTHR47331:SF1">
    <property type="entry name" value="GAG-LIKE PROTEIN"/>
    <property type="match status" value="1"/>
</dbReference>
<dbReference type="InParanoid" id="A0A6J2Y5J6"/>
<keyword evidence="1" id="KW-1185">Reference proteome</keyword>
<organism evidence="1 2">
    <name type="scientific">Sitophilus oryzae</name>
    <name type="common">Rice weevil</name>
    <name type="synonym">Curculio oryzae</name>
    <dbReference type="NCBI Taxonomy" id="7048"/>
    <lineage>
        <taxon>Eukaryota</taxon>
        <taxon>Metazoa</taxon>
        <taxon>Ecdysozoa</taxon>
        <taxon>Arthropoda</taxon>
        <taxon>Hexapoda</taxon>
        <taxon>Insecta</taxon>
        <taxon>Pterygota</taxon>
        <taxon>Neoptera</taxon>
        <taxon>Endopterygota</taxon>
        <taxon>Coleoptera</taxon>
        <taxon>Polyphaga</taxon>
        <taxon>Cucujiformia</taxon>
        <taxon>Curculionidae</taxon>
        <taxon>Dryophthorinae</taxon>
        <taxon>Sitophilus</taxon>
    </lineage>
</organism>
<protein>
    <submittedName>
        <fullName evidence="2">Uncharacterized protein LOC115884148</fullName>
    </submittedName>
</protein>
<dbReference type="Proteomes" id="UP000504635">
    <property type="component" value="Unplaced"/>
</dbReference>
<dbReference type="RefSeq" id="XP_030758516.1">
    <property type="nucleotide sequence ID" value="XM_030902656.1"/>
</dbReference>
<proteinExistence type="predicted"/>
<reference evidence="2" key="1">
    <citation type="submission" date="2025-08" db="UniProtKB">
        <authorList>
            <consortium name="RefSeq"/>
        </authorList>
    </citation>
    <scope>IDENTIFICATION</scope>
    <source>
        <tissue evidence="2">Gonads</tissue>
    </source>
</reference>
<evidence type="ECO:0000313" key="1">
    <source>
        <dbReference type="Proteomes" id="UP000504635"/>
    </source>
</evidence>
<name>A0A6J2Y5J6_SITOR</name>
<accession>A0A6J2Y5J6</accession>
<evidence type="ECO:0000313" key="2">
    <source>
        <dbReference type="RefSeq" id="XP_030758516.1"/>
    </source>
</evidence>
<dbReference type="PANTHER" id="PTHR47331">
    <property type="entry name" value="PHD-TYPE DOMAIN-CONTAINING PROTEIN"/>
    <property type="match status" value="1"/>
</dbReference>
<gene>
    <name evidence="2" type="primary">LOC115884148</name>
</gene>
<dbReference type="AlphaFoldDB" id="A0A6J2Y5J6"/>
<dbReference type="KEGG" id="soy:115884148"/>
<dbReference type="OrthoDB" id="8034802at2759"/>
<sequence length="336" mass="38332">MTSENYSCDNQVLFQTAEINVLDANGMWRTCRALLDGASQCNFITDSCCQRLGLEQLDLPYTVSGVGQVVSNLKHKCQVSIKSKQGPFKTELSCVVIPKISGEYPTLKFDSSKWNIPRTIALADPNFNQPGEIDLLHGGGIYLSLLCVRQISLGSQKPILQKNRFGWVVGGECKSIYDNPYKCYLSFNSNLQNQLKLFWEIEEVTSNEKVLSIEERECEEIFVKTTSRDKDGRFVIQIPFKDSVSNLGNSREIAKKRFRALEFKLSKDSSLREKYVNFMSEYHSLGHMEEIKLKTVSDNSVDYYFPHHGVWNENSPTTKLRVVFNGSFILQIMVFH</sequence>